<evidence type="ECO:0000256" key="2">
    <source>
        <dbReference type="ARBA" id="ARBA00022884"/>
    </source>
</evidence>
<organism evidence="7 8">
    <name type="scientific">Blepharisma stoltei</name>
    <dbReference type="NCBI Taxonomy" id="1481888"/>
    <lineage>
        <taxon>Eukaryota</taxon>
        <taxon>Sar</taxon>
        <taxon>Alveolata</taxon>
        <taxon>Ciliophora</taxon>
        <taxon>Postciliodesmatophora</taxon>
        <taxon>Heterotrichea</taxon>
        <taxon>Heterotrichida</taxon>
        <taxon>Blepharismidae</taxon>
        <taxon>Blepharisma</taxon>
    </lineage>
</organism>
<dbReference type="InterPro" id="IPR000504">
    <property type="entry name" value="RRM_dom"/>
</dbReference>
<dbReference type="SMART" id="SM00456">
    <property type="entry name" value="WW"/>
    <property type="match status" value="1"/>
</dbReference>
<dbReference type="EMBL" id="CAJZBQ010000004">
    <property type="protein sequence ID" value="CAG9311537.1"/>
    <property type="molecule type" value="Genomic_DNA"/>
</dbReference>
<evidence type="ECO:0000259" key="6">
    <source>
        <dbReference type="PROSITE" id="PS50102"/>
    </source>
</evidence>
<dbReference type="CDD" id="cd00590">
    <property type="entry name" value="RRM_SF"/>
    <property type="match status" value="1"/>
</dbReference>
<feature type="domain" description="RRM" evidence="6">
    <location>
        <begin position="7"/>
        <end position="80"/>
    </location>
</feature>
<name>A0AAU9IBH7_9CILI</name>
<reference evidence="7" key="1">
    <citation type="submission" date="2021-09" db="EMBL/GenBank/DDBJ databases">
        <authorList>
            <consortium name="AG Swart"/>
            <person name="Singh M."/>
            <person name="Singh A."/>
            <person name="Seah K."/>
            <person name="Emmerich C."/>
        </authorList>
    </citation>
    <scope>NUCLEOTIDE SEQUENCE</scope>
    <source>
        <strain evidence="7">ATCC30299</strain>
    </source>
</reference>
<evidence type="ECO:0000256" key="1">
    <source>
        <dbReference type="ARBA" id="ARBA00022737"/>
    </source>
</evidence>
<dbReference type="InterPro" id="IPR001202">
    <property type="entry name" value="WW_dom"/>
</dbReference>
<dbReference type="CDD" id="cd00201">
    <property type="entry name" value="WW"/>
    <property type="match status" value="1"/>
</dbReference>
<keyword evidence="4" id="KW-0175">Coiled coil</keyword>
<dbReference type="InterPro" id="IPR012677">
    <property type="entry name" value="Nucleotide-bd_a/b_plait_sf"/>
</dbReference>
<dbReference type="SUPFAM" id="SSF51045">
    <property type="entry name" value="WW domain"/>
    <property type="match status" value="1"/>
</dbReference>
<dbReference type="GO" id="GO:0009967">
    <property type="term" value="P:positive regulation of signal transduction"/>
    <property type="evidence" value="ECO:0007669"/>
    <property type="project" value="UniProtKB-ARBA"/>
</dbReference>
<sequence>MSSEPDLKLFVSKLPKEWDEINIKEYFETFGTIIDVSPFKDQGKNLGCAYVRFAKKSHAEKCIRELERSAKNLTIRWADGEEERLADYKQAPPQYVSTFVEYISSDGRPYYWNSQTGETQWEKPESALVIPVDQIQVSSPIQAKSQQASQAKTGCNLFLFHLPNEWTETELVAHFAPFGKVTSARIMTEKDSGRSRGFGFLTYDNPTSATNAVRALNGYQVLGKRLKVQLKKGDSAPAYLYQPTHLG</sequence>
<dbReference type="PROSITE" id="PS50020">
    <property type="entry name" value="WW_DOMAIN_2"/>
    <property type="match status" value="1"/>
</dbReference>
<evidence type="ECO:0000256" key="3">
    <source>
        <dbReference type="PROSITE-ProRule" id="PRU00176"/>
    </source>
</evidence>
<evidence type="ECO:0000313" key="8">
    <source>
        <dbReference type="Proteomes" id="UP001162131"/>
    </source>
</evidence>
<dbReference type="PANTHER" id="PTHR15241">
    <property type="entry name" value="TRANSFORMER-2-RELATED"/>
    <property type="match status" value="1"/>
</dbReference>
<dbReference type="GO" id="GO:0010629">
    <property type="term" value="P:negative regulation of gene expression"/>
    <property type="evidence" value="ECO:0007669"/>
    <property type="project" value="UniProtKB-ARBA"/>
</dbReference>
<dbReference type="InterPro" id="IPR036020">
    <property type="entry name" value="WW_dom_sf"/>
</dbReference>
<dbReference type="Gene3D" id="2.20.70.10">
    <property type="match status" value="1"/>
</dbReference>
<dbReference type="PANTHER" id="PTHR15241:SF304">
    <property type="entry name" value="RRM DOMAIN-CONTAINING PROTEIN"/>
    <property type="match status" value="1"/>
</dbReference>
<dbReference type="FunFam" id="3.30.70.330:FF:000383">
    <property type="entry name" value="Sex lethal, isoform D"/>
    <property type="match status" value="1"/>
</dbReference>
<proteinExistence type="predicted"/>
<dbReference type="SUPFAM" id="SSF54928">
    <property type="entry name" value="RNA-binding domain, RBD"/>
    <property type="match status" value="1"/>
</dbReference>
<protein>
    <recommendedName>
        <fullName evidence="9">RNA-binding protein</fullName>
    </recommendedName>
</protein>
<gene>
    <name evidence="7" type="ORF">BSTOLATCC_MIC3826</name>
</gene>
<comment type="caution">
    <text evidence="7">The sequence shown here is derived from an EMBL/GenBank/DDBJ whole genome shotgun (WGS) entry which is preliminary data.</text>
</comment>
<feature type="coiled-coil region" evidence="4">
    <location>
        <begin position="56"/>
        <end position="83"/>
    </location>
</feature>
<keyword evidence="2 3" id="KW-0694">RNA-binding</keyword>
<dbReference type="InterPro" id="IPR035979">
    <property type="entry name" value="RBD_domain_sf"/>
</dbReference>
<dbReference type="CDD" id="cd12362">
    <property type="entry name" value="RRM3_CELF1-6"/>
    <property type="match status" value="1"/>
</dbReference>
<dbReference type="Gene3D" id="3.30.70.330">
    <property type="match status" value="2"/>
</dbReference>
<dbReference type="SMART" id="SM00360">
    <property type="entry name" value="RRM"/>
    <property type="match status" value="2"/>
</dbReference>
<dbReference type="PROSITE" id="PS50102">
    <property type="entry name" value="RRM"/>
    <property type="match status" value="2"/>
</dbReference>
<dbReference type="Pfam" id="PF00076">
    <property type="entry name" value="RRM_1"/>
    <property type="match status" value="2"/>
</dbReference>
<evidence type="ECO:0000259" key="5">
    <source>
        <dbReference type="PROSITE" id="PS50020"/>
    </source>
</evidence>
<evidence type="ECO:0000313" key="7">
    <source>
        <dbReference type="EMBL" id="CAG9311537.1"/>
    </source>
</evidence>
<dbReference type="GO" id="GO:0003729">
    <property type="term" value="F:mRNA binding"/>
    <property type="evidence" value="ECO:0007669"/>
    <property type="project" value="UniProtKB-ARBA"/>
</dbReference>
<evidence type="ECO:0008006" key="9">
    <source>
        <dbReference type="Google" id="ProtNLM"/>
    </source>
</evidence>
<dbReference type="Pfam" id="PF00397">
    <property type="entry name" value="WW"/>
    <property type="match status" value="1"/>
</dbReference>
<evidence type="ECO:0000256" key="4">
    <source>
        <dbReference type="SAM" id="Coils"/>
    </source>
</evidence>
<dbReference type="AlphaFoldDB" id="A0AAU9IBH7"/>
<feature type="domain" description="WW" evidence="5">
    <location>
        <begin position="101"/>
        <end position="126"/>
    </location>
</feature>
<dbReference type="Proteomes" id="UP001162131">
    <property type="component" value="Unassembled WGS sequence"/>
</dbReference>
<feature type="domain" description="RRM" evidence="6">
    <location>
        <begin position="155"/>
        <end position="233"/>
    </location>
</feature>
<keyword evidence="1" id="KW-0677">Repeat</keyword>
<accession>A0AAU9IBH7</accession>
<keyword evidence="8" id="KW-1185">Reference proteome</keyword>
<dbReference type="GO" id="GO:0005737">
    <property type="term" value="C:cytoplasm"/>
    <property type="evidence" value="ECO:0007669"/>
    <property type="project" value="UniProtKB-ARBA"/>
</dbReference>